<comment type="subcellular location">
    <subcellularLocation>
        <location evidence="7">Cytoplasm</location>
    </subcellularLocation>
</comment>
<dbReference type="InterPro" id="IPR036291">
    <property type="entry name" value="NAD(P)-bd_dom_sf"/>
</dbReference>
<reference evidence="10 11" key="1">
    <citation type="submission" date="2018-10" db="EMBL/GenBank/DDBJ databases">
        <title>Falsibacillus sp. genome draft.</title>
        <authorList>
            <person name="Shi S."/>
        </authorList>
    </citation>
    <scope>NUCLEOTIDE SEQUENCE [LARGE SCALE GENOMIC DNA]</scope>
    <source>
        <strain evidence="10 11">GY 10110</strain>
    </source>
</reference>
<evidence type="ECO:0000313" key="11">
    <source>
        <dbReference type="Proteomes" id="UP000276770"/>
    </source>
</evidence>
<keyword evidence="7" id="KW-0963">Cytoplasm</keyword>
<comment type="similarity">
    <text evidence="7">Belongs to the NAGSA dehydrogenase family. Type 1 subfamily.</text>
</comment>
<evidence type="ECO:0000259" key="9">
    <source>
        <dbReference type="SMART" id="SM00859"/>
    </source>
</evidence>
<dbReference type="EMBL" id="RCVZ01000004">
    <property type="protein sequence ID" value="RLQ96076.1"/>
    <property type="molecule type" value="Genomic_DNA"/>
</dbReference>
<dbReference type="EC" id="1.2.1.38" evidence="7"/>
<dbReference type="NCBIfam" id="TIGR01850">
    <property type="entry name" value="argC"/>
    <property type="match status" value="1"/>
</dbReference>
<dbReference type="OrthoDB" id="9801289at2"/>
<dbReference type="GO" id="GO:0005737">
    <property type="term" value="C:cytoplasm"/>
    <property type="evidence" value="ECO:0007669"/>
    <property type="project" value="UniProtKB-SubCell"/>
</dbReference>
<dbReference type="SMART" id="SM00859">
    <property type="entry name" value="Semialdhyde_dh"/>
    <property type="match status" value="1"/>
</dbReference>
<dbReference type="HAMAP" id="MF_00150">
    <property type="entry name" value="ArgC_type1"/>
    <property type="match status" value="1"/>
</dbReference>
<dbReference type="InterPro" id="IPR000706">
    <property type="entry name" value="AGPR_type-1"/>
</dbReference>
<dbReference type="InterPro" id="IPR050085">
    <property type="entry name" value="AGPR"/>
</dbReference>
<organism evidence="10 11">
    <name type="scientific">Falsibacillus albus</name>
    <dbReference type="NCBI Taxonomy" id="2478915"/>
    <lineage>
        <taxon>Bacteria</taxon>
        <taxon>Bacillati</taxon>
        <taxon>Bacillota</taxon>
        <taxon>Bacilli</taxon>
        <taxon>Bacillales</taxon>
        <taxon>Bacillaceae</taxon>
        <taxon>Falsibacillus</taxon>
    </lineage>
</organism>
<dbReference type="SUPFAM" id="SSF51735">
    <property type="entry name" value="NAD(P)-binding Rossmann-fold domains"/>
    <property type="match status" value="1"/>
</dbReference>
<evidence type="ECO:0000256" key="5">
    <source>
        <dbReference type="ARBA" id="ARBA00023002"/>
    </source>
</evidence>
<keyword evidence="11" id="KW-1185">Reference proteome</keyword>
<gene>
    <name evidence="7" type="primary">argC</name>
    <name evidence="10" type="ORF">D9X91_07215</name>
</gene>
<dbReference type="Proteomes" id="UP000276770">
    <property type="component" value="Unassembled WGS sequence"/>
</dbReference>
<keyword evidence="5 7" id="KW-0560">Oxidoreductase</keyword>
<evidence type="ECO:0000256" key="8">
    <source>
        <dbReference type="PROSITE-ProRule" id="PRU10010"/>
    </source>
</evidence>
<name>A0A3L7JZC8_9BACI</name>
<keyword evidence="4 7" id="KW-0521">NADP</keyword>
<sequence length="345" mass="37876">MKAGIIGATGYSGIELVRLLHFHPNVDLVKIISNSKNGEEISEVFPHLSNIFQLELSTLDIDELAKGVDLIFLAVPSGISKKILPVFMEKEIKCVDLSGDFRLKNPEDYEKWYGGRTADKHYLTQATYGLSEIFKEDIRNAHYIANPGCYPTAALLGLIPALKNGIIDKDSIIIDGKSGASGAGRKAATATLFAEINENVKAYKLGKHQHIPEIEQILGKVSSEIINITFTTHLLPITRGIMCTMYTKLQGTTSEEKVIDLYKAFYEETEFIRIRDAGRIPAIKEVSGSNYCDIGFAIDERTGTLVIVSCIDNILKGAAGQAIQNMNLMMGWDESLGLTAAPSYP</sequence>
<dbReference type="InterPro" id="IPR023013">
    <property type="entry name" value="AGPR_AS"/>
</dbReference>
<comment type="pathway">
    <text evidence="1 7">Amino-acid biosynthesis; L-arginine biosynthesis; N(2)-acetyl-L-ornithine from L-glutamate: step 3/4.</text>
</comment>
<dbReference type="InterPro" id="IPR000534">
    <property type="entry name" value="Semialdehyde_DH_NAD-bd"/>
</dbReference>
<evidence type="ECO:0000256" key="6">
    <source>
        <dbReference type="ARBA" id="ARBA00050557"/>
    </source>
</evidence>
<evidence type="ECO:0000313" key="10">
    <source>
        <dbReference type="EMBL" id="RLQ96076.1"/>
    </source>
</evidence>
<dbReference type="UniPathway" id="UPA00068">
    <property type="reaction ID" value="UER00108"/>
</dbReference>
<dbReference type="Gene3D" id="3.40.50.720">
    <property type="entry name" value="NAD(P)-binding Rossmann-like Domain"/>
    <property type="match status" value="1"/>
</dbReference>
<evidence type="ECO:0000256" key="4">
    <source>
        <dbReference type="ARBA" id="ARBA00022857"/>
    </source>
</evidence>
<comment type="function">
    <text evidence="7">Catalyzes the NADPH-dependent reduction of N-acetyl-5-glutamyl phosphate to yield N-acetyl-L-glutamate 5-semialdehyde.</text>
</comment>
<evidence type="ECO:0000256" key="1">
    <source>
        <dbReference type="ARBA" id="ARBA00004862"/>
    </source>
</evidence>
<dbReference type="RefSeq" id="WP_121679928.1">
    <property type="nucleotide sequence ID" value="NZ_RCVZ01000004.1"/>
</dbReference>
<dbReference type="SUPFAM" id="SSF55347">
    <property type="entry name" value="Glyceraldehyde-3-phosphate dehydrogenase-like, C-terminal domain"/>
    <property type="match status" value="1"/>
</dbReference>
<comment type="catalytic activity">
    <reaction evidence="6 7">
        <text>N-acetyl-L-glutamate 5-semialdehyde + phosphate + NADP(+) = N-acetyl-L-glutamyl 5-phosphate + NADPH + H(+)</text>
        <dbReference type="Rhea" id="RHEA:21588"/>
        <dbReference type="ChEBI" id="CHEBI:15378"/>
        <dbReference type="ChEBI" id="CHEBI:29123"/>
        <dbReference type="ChEBI" id="CHEBI:43474"/>
        <dbReference type="ChEBI" id="CHEBI:57783"/>
        <dbReference type="ChEBI" id="CHEBI:57936"/>
        <dbReference type="ChEBI" id="CHEBI:58349"/>
        <dbReference type="EC" id="1.2.1.38"/>
    </reaction>
</comment>
<proteinExistence type="inferred from homology"/>
<protein>
    <recommendedName>
        <fullName evidence="7">N-acetyl-gamma-glutamyl-phosphate reductase</fullName>
        <shortName evidence="7">AGPR</shortName>
        <ecNumber evidence="7">1.2.1.38</ecNumber>
    </recommendedName>
    <alternativeName>
        <fullName evidence="7">N-acetyl-glutamate semialdehyde dehydrogenase</fullName>
        <shortName evidence="7">NAGSA dehydrogenase</shortName>
    </alternativeName>
</protein>
<dbReference type="CDD" id="cd23934">
    <property type="entry name" value="AGPR_1_C"/>
    <property type="match status" value="1"/>
</dbReference>
<keyword evidence="3 7" id="KW-0028">Amino-acid biosynthesis</keyword>
<dbReference type="Pfam" id="PF22698">
    <property type="entry name" value="Semialdhyde_dhC_1"/>
    <property type="match status" value="1"/>
</dbReference>
<dbReference type="GO" id="GO:0051287">
    <property type="term" value="F:NAD binding"/>
    <property type="evidence" value="ECO:0007669"/>
    <property type="project" value="InterPro"/>
</dbReference>
<dbReference type="AlphaFoldDB" id="A0A3L7JZC8"/>
<dbReference type="FunFam" id="3.30.360.10:FF:000014">
    <property type="entry name" value="N-acetyl-gamma-glutamyl-phosphate reductase"/>
    <property type="match status" value="1"/>
</dbReference>
<dbReference type="GO" id="GO:0070401">
    <property type="term" value="F:NADP+ binding"/>
    <property type="evidence" value="ECO:0007669"/>
    <property type="project" value="InterPro"/>
</dbReference>
<comment type="caution">
    <text evidence="10">The sequence shown here is derived from an EMBL/GenBank/DDBJ whole genome shotgun (WGS) entry which is preliminary data.</text>
</comment>
<dbReference type="GO" id="GO:0006526">
    <property type="term" value="P:L-arginine biosynthetic process"/>
    <property type="evidence" value="ECO:0007669"/>
    <property type="project" value="UniProtKB-UniRule"/>
</dbReference>
<feature type="active site" evidence="7 8">
    <location>
        <position position="149"/>
    </location>
</feature>
<dbReference type="CDD" id="cd17895">
    <property type="entry name" value="AGPR_1_N"/>
    <property type="match status" value="1"/>
</dbReference>
<dbReference type="InterPro" id="IPR058924">
    <property type="entry name" value="AGPR_dimerisation_dom"/>
</dbReference>
<dbReference type="Pfam" id="PF01118">
    <property type="entry name" value="Semialdhyde_dh"/>
    <property type="match status" value="1"/>
</dbReference>
<feature type="domain" description="Semialdehyde dehydrogenase NAD-binding" evidence="9">
    <location>
        <begin position="2"/>
        <end position="141"/>
    </location>
</feature>
<dbReference type="Gene3D" id="3.30.360.10">
    <property type="entry name" value="Dihydrodipicolinate Reductase, domain 2"/>
    <property type="match status" value="1"/>
</dbReference>
<accession>A0A3L7JZC8</accession>
<evidence type="ECO:0000256" key="7">
    <source>
        <dbReference type="HAMAP-Rule" id="MF_00150"/>
    </source>
</evidence>
<evidence type="ECO:0000256" key="2">
    <source>
        <dbReference type="ARBA" id="ARBA00022571"/>
    </source>
</evidence>
<evidence type="ECO:0000256" key="3">
    <source>
        <dbReference type="ARBA" id="ARBA00022605"/>
    </source>
</evidence>
<dbReference type="PANTHER" id="PTHR32338">
    <property type="entry name" value="N-ACETYL-GAMMA-GLUTAMYL-PHOSPHATE REDUCTASE, CHLOROPLASTIC-RELATED-RELATED"/>
    <property type="match status" value="1"/>
</dbReference>
<dbReference type="PANTHER" id="PTHR32338:SF10">
    <property type="entry name" value="N-ACETYL-GAMMA-GLUTAMYL-PHOSPHATE REDUCTASE, CHLOROPLASTIC-RELATED"/>
    <property type="match status" value="1"/>
</dbReference>
<keyword evidence="2 7" id="KW-0055">Arginine biosynthesis</keyword>
<dbReference type="GO" id="GO:0003942">
    <property type="term" value="F:N-acetyl-gamma-glutamyl-phosphate reductase activity"/>
    <property type="evidence" value="ECO:0007669"/>
    <property type="project" value="UniProtKB-UniRule"/>
</dbReference>
<dbReference type="PROSITE" id="PS01224">
    <property type="entry name" value="ARGC"/>
    <property type="match status" value="1"/>
</dbReference>